<dbReference type="InterPro" id="IPR011813">
    <property type="entry name" value="PBP_1b"/>
</dbReference>
<evidence type="ECO:0000313" key="30">
    <source>
        <dbReference type="Proteomes" id="UP001432180"/>
    </source>
</evidence>
<evidence type="ECO:0000313" key="29">
    <source>
        <dbReference type="EMBL" id="WPL18081.1"/>
    </source>
</evidence>
<comment type="subcellular location">
    <subcellularLocation>
        <location evidence="2">Cell membrane</location>
    </subcellularLocation>
</comment>
<evidence type="ECO:0000259" key="28">
    <source>
        <dbReference type="Pfam" id="PF14814"/>
    </source>
</evidence>
<keyword evidence="25" id="KW-1133">Transmembrane helix</keyword>
<dbReference type="InterPro" id="IPR012338">
    <property type="entry name" value="Beta-lactam/transpept-like"/>
</dbReference>
<evidence type="ECO:0000256" key="8">
    <source>
        <dbReference type="ARBA" id="ARBA00022645"/>
    </source>
</evidence>
<keyword evidence="15 25" id="KW-0472">Membrane</keyword>
<dbReference type="NCBIfam" id="TIGR02071">
    <property type="entry name" value="PBP_1b"/>
    <property type="match status" value="1"/>
</dbReference>
<keyword evidence="7" id="KW-1003">Cell membrane</keyword>
<evidence type="ECO:0000256" key="6">
    <source>
        <dbReference type="ARBA" id="ARBA00018637"/>
    </source>
</evidence>
<comment type="similarity">
    <text evidence="4 23">In the C-terminal section; belongs to the transpeptidase family.</text>
</comment>
<keyword evidence="12" id="KW-0378">Hydrolase</keyword>
<evidence type="ECO:0000256" key="25">
    <source>
        <dbReference type="SAM" id="Phobius"/>
    </source>
</evidence>
<comment type="similarity">
    <text evidence="5 23">In the N-terminal section; belongs to the glycosyltransferase 51 family.</text>
</comment>
<dbReference type="PIRSF" id="PIRSF002799">
    <property type="entry name" value="PBP_1b"/>
    <property type="match status" value="1"/>
</dbReference>
<sequence length="813" mass="89404">MIPLMKKPQLSRLLSCSARSNRPTGARLQGGGLWGLVFALAILFALGGLSVLGLYAVQLDDIVRSKFEGKRWALPARVYARPLELYQGRALSSDALVAELKRLKYLVVTEVDRPGTYRRDGDRVRVNTQGFRFWDGVERSALLEIAFADGQVASITTLDEGPKIALVRFEPALIASIYPTHNEDRVLLLRAQLPDLLVKTLLAVEDRKFYQHPGIDPKGILRAAYKNLMAGRTVEGASTLTQQLVKNFYLNQQRTLERKINEALMAMLLELRYTKDDILTAYANEVYMGQDGSRGIHGFGLASRFYFDRPLSELTVADTALLIAVLKGPTEYNPRRNPERALERRNLVIDIMAHHQVIARTEAEQAKAAPLGLREGGARPSGDYPAFVQLVRRQLQRDYREEDLRSEGLKIFTTLDPPVQIAAERAIHDRLPMLEKQRGFRDGTLESAAVVTSVAQGEVLALVGSRDSAFEGFNRALDAVRSIGSAVKPAIYLAALERPEEYSLVTSIPDRSVSLRIGTDVWEPKNYDRRVHGDVPLYRALAKSYNLAAVNLGLELGVEEIAQTLRRLGAMRQINAVPAILLGSVSLAPIELAQVYQTIAAGGFRTPLRAIREILDSSGRPLTRYPLAVEPVVRGDAAFMTQWAMRQVVEQGTATWLKQRLPEDLSVAGKTGTTNDLRDSWFAGFSGDKVAVVWVGRDNNQPTGLTGSSGALRVWGDLMASIDNQPLSDIPPDGVIMAQACGGVTVPVNEEFAAVAACRRPSGSASNETVADADISENSANDEAQPPPERRKPASNRDGRGARNLFLSDFYGD</sequence>
<evidence type="ECO:0000256" key="22">
    <source>
        <dbReference type="NCBIfam" id="TIGR02071"/>
    </source>
</evidence>
<evidence type="ECO:0000256" key="2">
    <source>
        <dbReference type="ARBA" id="ARBA00004236"/>
    </source>
</evidence>
<keyword evidence="14 23" id="KW-0573">Peptidoglycan synthesis</keyword>
<dbReference type="Gene3D" id="3.40.710.10">
    <property type="entry name" value="DD-peptidase/beta-lactamase superfamily"/>
    <property type="match status" value="1"/>
</dbReference>
<keyword evidence="17" id="KW-0511">Multifunctional enzyme</keyword>
<dbReference type="PANTHER" id="PTHR32282:SF11">
    <property type="entry name" value="PENICILLIN-BINDING PROTEIN 1B"/>
    <property type="match status" value="1"/>
</dbReference>
<dbReference type="Pfam" id="PF14814">
    <property type="entry name" value="UB2H"/>
    <property type="match status" value="1"/>
</dbReference>
<evidence type="ECO:0000256" key="23">
    <source>
        <dbReference type="PIRNR" id="PIRNR002799"/>
    </source>
</evidence>
<evidence type="ECO:0000256" key="4">
    <source>
        <dbReference type="ARBA" id="ARBA00007090"/>
    </source>
</evidence>
<feature type="domain" description="Glycosyl transferase family 51" evidence="27">
    <location>
        <begin position="181"/>
        <end position="352"/>
    </location>
</feature>
<evidence type="ECO:0000256" key="18">
    <source>
        <dbReference type="ARBA" id="ARBA00023316"/>
    </source>
</evidence>
<evidence type="ECO:0000256" key="20">
    <source>
        <dbReference type="ARBA" id="ARBA00034000"/>
    </source>
</evidence>
<dbReference type="InterPro" id="IPR001264">
    <property type="entry name" value="Glyco_trans_51"/>
</dbReference>
<keyword evidence="25" id="KW-0812">Transmembrane</keyword>
<evidence type="ECO:0000256" key="19">
    <source>
        <dbReference type="ARBA" id="ARBA00032454"/>
    </source>
</evidence>
<comment type="catalytic activity">
    <reaction evidence="21">
        <text>[GlcNAc-(1-&gt;4)-Mur2Ac(oyl-L-Ala-gamma-D-Glu-L-Lys-D-Ala-D-Ala)](n)-di-trans,octa-cis-undecaprenyl diphosphate + beta-D-GlcNAc-(1-&gt;4)-Mur2Ac(oyl-L-Ala-gamma-D-Glu-L-Lys-D-Ala-D-Ala)-di-trans,octa-cis-undecaprenyl diphosphate = [GlcNAc-(1-&gt;4)-Mur2Ac(oyl-L-Ala-gamma-D-Glu-L-Lys-D-Ala-D-Ala)](n+1)-di-trans,octa-cis-undecaprenyl diphosphate + di-trans,octa-cis-undecaprenyl diphosphate + H(+)</text>
        <dbReference type="Rhea" id="RHEA:23708"/>
        <dbReference type="Rhea" id="RHEA-COMP:9602"/>
        <dbReference type="Rhea" id="RHEA-COMP:9603"/>
        <dbReference type="ChEBI" id="CHEBI:15378"/>
        <dbReference type="ChEBI" id="CHEBI:58405"/>
        <dbReference type="ChEBI" id="CHEBI:60033"/>
        <dbReference type="ChEBI" id="CHEBI:78435"/>
        <dbReference type="EC" id="2.4.99.28"/>
    </reaction>
</comment>
<evidence type="ECO:0000256" key="14">
    <source>
        <dbReference type="ARBA" id="ARBA00022984"/>
    </source>
</evidence>
<keyword evidence="10 23" id="KW-0328">Glycosyltransferase</keyword>
<evidence type="ECO:0000256" key="16">
    <source>
        <dbReference type="ARBA" id="ARBA00023251"/>
    </source>
</evidence>
<keyword evidence="13 23" id="KW-0133">Cell shape</keyword>
<evidence type="ECO:0000256" key="5">
    <source>
        <dbReference type="ARBA" id="ARBA00007739"/>
    </source>
</evidence>
<evidence type="ECO:0000256" key="9">
    <source>
        <dbReference type="ARBA" id="ARBA00022670"/>
    </source>
</evidence>
<feature type="domain" description="Bifunctional transglycosylase second" evidence="28">
    <location>
        <begin position="85"/>
        <end position="168"/>
    </location>
</feature>
<evidence type="ECO:0000256" key="24">
    <source>
        <dbReference type="SAM" id="MobiDB-lite"/>
    </source>
</evidence>
<dbReference type="SUPFAM" id="SSF53955">
    <property type="entry name" value="Lysozyme-like"/>
    <property type="match status" value="1"/>
</dbReference>
<dbReference type="InterPro" id="IPR001460">
    <property type="entry name" value="PCN-bd_Tpept"/>
</dbReference>
<name>A0ABZ0SAN5_9GAMM</name>
<comment type="function">
    <text evidence="1 23">Cell wall formation. Synthesis of cross-linked peptidoglycan from the lipid intermediates. The enzyme has a penicillin-insensitive transglycosylase N-terminal domain (formation of linear glycan strands) and a penicillin-sensitive transpeptidase C-terminal domain (cross-linking of the peptide subunits).</text>
</comment>
<dbReference type="Proteomes" id="UP001432180">
    <property type="component" value="Chromosome"/>
</dbReference>
<keyword evidence="8" id="KW-0121">Carboxypeptidase</keyword>
<feature type="transmembrane region" description="Helical" evidence="25">
    <location>
        <begin position="32"/>
        <end position="57"/>
    </location>
</feature>
<dbReference type="InterPro" id="IPR050396">
    <property type="entry name" value="Glycosyltr_51/Transpeptidase"/>
</dbReference>
<accession>A0ABZ0SAN5</accession>
<feature type="domain" description="Penicillin-binding protein transpeptidase" evidence="26">
    <location>
        <begin position="448"/>
        <end position="701"/>
    </location>
</feature>
<dbReference type="InterPro" id="IPR023346">
    <property type="entry name" value="Lysozyme-like_dom_sf"/>
</dbReference>
<evidence type="ECO:0000256" key="13">
    <source>
        <dbReference type="ARBA" id="ARBA00022960"/>
    </source>
</evidence>
<keyword evidence="11 23" id="KW-0808">Transferase</keyword>
<evidence type="ECO:0000256" key="17">
    <source>
        <dbReference type="ARBA" id="ARBA00023268"/>
    </source>
</evidence>
<evidence type="ECO:0000256" key="1">
    <source>
        <dbReference type="ARBA" id="ARBA00002624"/>
    </source>
</evidence>
<keyword evidence="16" id="KW-0046">Antibiotic resistance</keyword>
<feature type="region of interest" description="Disordered" evidence="24">
    <location>
        <begin position="759"/>
        <end position="813"/>
    </location>
</feature>
<evidence type="ECO:0000256" key="11">
    <source>
        <dbReference type="ARBA" id="ARBA00022679"/>
    </source>
</evidence>
<keyword evidence="30" id="KW-1185">Reference proteome</keyword>
<feature type="compositionally biased region" description="Basic and acidic residues" evidence="24">
    <location>
        <begin position="788"/>
        <end position="801"/>
    </location>
</feature>
<evidence type="ECO:0000259" key="27">
    <source>
        <dbReference type="Pfam" id="PF00912"/>
    </source>
</evidence>
<evidence type="ECO:0000256" key="12">
    <source>
        <dbReference type="ARBA" id="ARBA00022801"/>
    </source>
</evidence>
<dbReference type="Pfam" id="PF00905">
    <property type="entry name" value="Transpeptidase"/>
    <property type="match status" value="1"/>
</dbReference>
<evidence type="ECO:0000256" key="3">
    <source>
        <dbReference type="ARBA" id="ARBA00004752"/>
    </source>
</evidence>
<reference evidence="29 30" key="1">
    <citation type="journal article" date="2023" name="Microorganisms">
        <title>Thiorhodovibrio frisius and Trv. litoralis spp. nov., Two Novel Members from a Clade of Fastidious Purple Sulfur Bacteria That Exhibit Unique Red-Shifted Light-Harvesting Capabilities.</title>
        <authorList>
            <person name="Methner A."/>
            <person name="Kuzyk S.B."/>
            <person name="Petersen J."/>
            <person name="Bauer S."/>
            <person name="Brinkmann H."/>
            <person name="Sichau K."/>
            <person name="Wanner G."/>
            <person name="Wolf J."/>
            <person name="Neumann-Schaal M."/>
            <person name="Henke P."/>
            <person name="Tank M."/>
            <person name="Sproer C."/>
            <person name="Bunk B."/>
            <person name="Overmann J."/>
        </authorList>
    </citation>
    <scope>NUCLEOTIDE SEQUENCE [LARGE SCALE GENOMIC DNA]</scope>
    <source>
        <strain evidence="29 30">DSM 6702</strain>
    </source>
</reference>
<gene>
    <name evidence="29" type="primary">mrcB</name>
    <name evidence="29" type="ORF">Thiowin_03132</name>
</gene>
<dbReference type="Gene3D" id="1.10.3810.10">
    <property type="entry name" value="Biosynthetic peptidoglycan transglycosylase-like"/>
    <property type="match status" value="1"/>
</dbReference>
<dbReference type="Gene3D" id="3.30.2060.10">
    <property type="entry name" value="Penicillin-binding protein 1b domain"/>
    <property type="match status" value="1"/>
</dbReference>
<comment type="catalytic activity">
    <reaction evidence="20">
        <text>Preferential cleavage: (Ac)2-L-Lys-D-Ala-|-D-Ala. Also transpeptidation of peptidyl-alanyl moieties that are N-acyl substituents of D-alanine.</text>
        <dbReference type="EC" id="3.4.16.4"/>
    </reaction>
</comment>
<protein>
    <recommendedName>
        <fullName evidence="6 22">Penicillin-binding protein 1B</fullName>
        <shortName evidence="23">PBP-1b</shortName>
        <shortName evidence="23">PBP1b</shortName>
    </recommendedName>
    <alternativeName>
        <fullName evidence="19 23">Murein polymerase</fullName>
    </alternativeName>
</protein>
<evidence type="ECO:0000256" key="10">
    <source>
        <dbReference type="ARBA" id="ARBA00022676"/>
    </source>
</evidence>
<dbReference type="InterPro" id="IPR028166">
    <property type="entry name" value="UB2H"/>
</dbReference>
<evidence type="ECO:0000259" key="26">
    <source>
        <dbReference type="Pfam" id="PF00905"/>
    </source>
</evidence>
<evidence type="ECO:0000256" key="21">
    <source>
        <dbReference type="ARBA" id="ARBA00049902"/>
    </source>
</evidence>
<dbReference type="Pfam" id="PF00912">
    <property type="entry name" value="Transgly"/>
    <property type="match status" value="1"/>
</dbReference>
<dbReference type="InterPro" id="IPR036950">
    <property type="entry name" value="PBP_transglycosylase"/>
</dbReference>
<keyword evidence="18 23" id="KW-0961">Cell wall biogenesis/degradation</keyword>
<proteinExistence type="inferred from homology"/>
<dbReference type="EMBL" id="CP121472">
    <property type="protein sequence ID" value="WPL18081.1"/>
    <property type="molecule type" value="Genomic_DNA"/>
</dbReference>
<dbReference type="PANTHER" id="PTHR32282">
    <property type="entry name" value="BINDING PROTEIN TRANSPEPTIDASE, PUTATIVE-RELATED"/>
    <property type="match status" value="1"/>
</dbReference>
<dbReference type="SUPFAM" id="SSF56601">
    <property type="entry name" value="beta-lactamase/transpeptidase-like"/>
    <property type="match status" value="1"/>
</dbReference>
<comment type="pathway">
    <text evidence="3 23">Cell wall biogenesis; peptidoglycan biosynthesis.</text>
</comment>
<evidence type="ECO:0000256" key="7">
    <source>
        <dbReference type="ARBA" id="ARBA00022475"/>
    </source>
</evidence>
<evidence type="ECO:0000256" key="15">
    <source>
        <dbReference type="ARBA" id="ARBA00023136"/>
    </source>
</evidence>
<keyword evidence="9" id="KW-0645">Protease</keyword>
<organism evidence="29 30">
    <name type="scientific">Thiorhodovibrio winogradskyi</name>
    <dbReference type="NCBI Taxonomy" id="77007"/>
    <lineage>
        <taxon>Bacteria</taxon>
        <taxon>Pseudomonadati</taxon>
        <taxon>Pseudomonadota</taxon>
        <taxon>Gammaproteobacteria</taxon>
        <taxon>Chromatiales</taxon>
        <taxon>Chromatiaceae</taxon>
        <taxon>Thiorhodovibrio</taxon>
    </lineage>
</organism>